<keyword evidence="3" id="KW-0238">DNA-binding</keyword>
<dbReference type="AlphaFoldDB" id="A0A644UDX6"/>
<reference evidence="6" key="1">
    <citation type="submission" date="2019-08" db="EMBL/GenBank/DDBJ databases">
        <authorList>
            <person name="Kucharzyk K."/>
            <person name="Murdoch R.W."/>
            <person name="Higgins S."/>
            <person name="Loffler F."/>
        </authorList>
    </citation>
    <scope>NUCLEOTIDE SEQUENCE</scope>
</reference>
<dbReference type="InterPro" id="IPR000847">
    <property type="entry name" value="LysR_HTH_N"/>
</dbReference>
<dbReference type="PANTHER" id="PTHR30126">
    <property type="entry name" value="HTH-TYPE TRANSCRIPTIONAL REGULATOR"/>
    <property type="match status" value="1"/>
</dbReference>
<evidence type="ECO:0000259" key="5">
    <source>
        <dbReference type="PROSITE" id="PS50931"/>
    </source>
</evidence>
<dbReference type="Gene3D" id="1.10.10.10">
    <property type="entry name" value="Winged helix-like DNA-binding domain superfamily/Winged helix DNA-binding domain"/>
    <property type="match status" value="1"/>
</dbReference>
<dbReference type="PANTHER" id="PTHR30126:SF64">
    <property type="entry name" value="HTH-TYPE TRANSCRIPTIONAL REGULATOR CITR"/>
    <property type="match status" value="1"/>
</dbReference>
<evidence type="ECO:0000256" key="2">
    <source>
        <dbReference type="ARBA" id="ARBA00023015"/>
    </source>
</evidence>
<feature type="domain" description="HTH lysR-type" evidence="5">
    <location>
        <begin position="3"/>
        <end position="60"/>
    </location>
</feature>
<dbReference type="Pfam" id="PF03466">
    <property type="entry name" value="LysR_substrate"/>
    <property type="match status" value="1"/>
</dbReference>
<comment type="caution">
    <text evidence="6">The sequence shown here is derived from an EMBL/GenBank/DDBJ whole genome shotgun (WGS) entry which is preliminary data.</text>
</comment>
<evidence type="ECO:0000313" key="6">
    <source>
        <dbReference type="EMBL" id="MPL77104.1"/>
    </source>
</evidence>
<dbReference type="Pfam" id="PF00126">
    <property type="entry name" value="HTH_1"/>
    <property type="match status" value="1"/>
</dbReference>
<dbReference type="InterPro" id="IPR036390">
    <property type="entry name" value="WH_DNA-bd_sf"/>
</dbReference>
<evidence type="ECO:0000256" key="3">
    <source>
        <dbReference type="ARBA" id="ARBA00023125"/>
    </source>
</evidence>
<evidence type="ECO:0000256" key="1">
    <source>
        <dbReference type="ARBA" id="ARBA00009437"/>
    </source>
</evidence>
<dbReference type="Gene3D" id="3.40.190.290">
    <property type="match status" value="1"/>
</dbReference>
<sequence length="298" mass="33642">MDINFELYKVFYYVAAKLSFSNAAIKLYISQSAVSQSIKLLEEQLGVKLFMRNTKQVKLTPDGELLYKHVEQAFNFIKTGERNLQEVHSLERGELRVGASDTICRHYLLPYFQRFNELYPQVKISITNRPSSKCAELLLKGLVDISIANLPAVAQSKQLNIIELIMINDVFIAGSHFAYLKDKPLTLAELTNYPLLMLESHTVTRSYFDKLFTQNNLKVAPDFELGSVDLLLDLVKIGLGISFVSREFIQKELAAGEVFILNVSAAISPRRLGILTHNSMPVPVAAQKFIELLQSQVL</sequence>
<protein>
    <submittedName>
        <fullName evidence="6">HTH-type transcriptional regulator HdfR</fullName>
    </submittedName>
</protein>
<dbReference type="GO" id="GO:0000976">
    <property type="term" value="F:transcription cis-regulatory region binding"/>
    <property type="evidence" value="ECO:0007669"/>
    <property type="project" value="TreeGrafter"/>
</dbReference>
<dbReference type="SUPFAM" id="SSF46785">
    <property type="entry name" value="Winged helix' DNA-binding domain"/>
    <property type="match status" value="1"/>
</dbReference>
<name>A0A644UDX6_9ZZZZ</name>
<dbReference type="InterPro" id="IPR036388">
    <property type="entry name" value="WH-like_DNA-bd_sf"/>
</dbReference>
<keyword evidence="4" id="KW-0804">Transcription</keyword>
<gene>
    <name evidence="6" type="primary">hdfR_5</name>
    <name evidence="6" type="ORF">SDC9_22955</name>
</gene>
<proteinExistence type="inferred from homology"/>
<dbReference type="CDD" id="cd05466">
    <property type="entry name" value="PBP2_LTTR_substrate"/>
    <property type="match status" value="1"/>
</dbReference>
<comment type="similarity">
    <text evidence="1">Belongs to the LysR transcriptional regulatory family.</text>
</comment>
<dbReference type="SUPFAM" id="SSF53850">
    <property type="entry name" value="Periplasmic binding protein-like II"/>
    <property type="match status" value="1"/>
</dbReference>
<dbReference type="PROSITE" id="PS50931">
    <property type="entry name" value="HTH_LYSR"/>
    <property type="match status" value="1"/>
</dbReference>
<keyword evidence="2" id="KW-0805">Transcription regulation</keyword>
<dbReference type="GO" id="GO:0003700">
    <property type="term" value="F:DNA-binding transcription factor activity"/>
    <property type="evidence" value="ECO:0007669"/>
    <property type="project" value="InterPro"/>
</dbReference>
<dbReference type="InterPro" id="IPR005119">
    <property type="entry name" value="LysR_subst-bd"/>
</dbReference>
<accession>A0A644UDX6</accession>
<dbReference type="FunFam" id="1.10.10.10:FF:000001">
    <property type="entry name" value="LysR family transcriptional regulator"/>
    <property type="match status" value="1"/>
</dbReference>
<organism evidence="6">
    <name type="scientific">bioreactor metagenome</name>
    <dbReference type="NCBI Taxonomy" id="1076179"/>
    <lineage>
        <taxon>unclassified sequences</taxon>
        <taxon>metagenomes</taxon>
        <taxon>ecological metagenomes</taxon>
    </lineage>
</organism>
<dbReference type="PRINTS" id="PR00039">
    <property type="entry name" value="HTHLYSR"/>
</dbReference>
<dbReference type="EMBL" id="VSSQ01000103">
    <property type="protein sequence ID" value="MPL77104.1"/>
    <property type="molecule type" value="Genomic_DNA"/>
</dbReference>
<evidence type="ECO:0000256" key="4">
    <source>
        <dbReference type="ARBA" id="ARBA00023163"/>
    </source>
</evidence>